<feature type="transmembrane region" description="Helical" evidence="1">
    <location>
        <begin position="377"/>
        <end position="400"/>
    </location>
</feature>
<dbReference type="Gene3D" id="3.30.70.1320">
    <property type="entry name" value="Multidrug efflux transporter AcrB pore domain like"/>
    <property type="match status" value="1"/>
</dbReference>
<protein>
    <submittedName>
        <fullName evidence="3">Acriflavin resistance protein / Multidrug efflux system CmeDEF</fullName>
    </submittedName>
</protein>
<dbReference type="Pfam" id="PF00873">
    <property type="entry name" value="ACR_tran"/>
    <property type="match status" value="1"/>
</dbReference>
<dbReference type="SUPFAM" id="SSF82714">
    <property type="entry name" value="Multidrug efflux transporter AcrB TolC docking domain, DN and DC subdomains"/>
    <property type="match status" value="2"/>
</dbReference>
<dbReference type="SUPFAM" id="SSF82866">
    <property type="entry name" value="Multidrug efflux transporter AcrB transmembrane domain"/>
    <property type="match status" value="2"/>
</dbReference>
<feature type="transmembrane region" description="Helical" evidence="1">
    <location>
        <begin position="12"/>
        <end position="30"/>
    </location>
</feature>
<keyword evidence="1" id="KW-1133">Transmembrane helix</keyword>
<reference evidence="3" key="1">
    <citation type="submission" date="2016-10" db="EMBL/GenBank/DDBJ databases">
        <authorList>
            <person name="de Groot N.N."/>
        </authorList>
    </citation>
    <scope>NUCLEOTIDE SEQUENCE</scope>
</reference>
<feature type="transmembrane region" description="Helical" evidence="1">
    <location>
        <begin position="837"/>
        <end position="857"/>
    </location>
</feature>
<dbReference type="InterPro" id="IPR001036">
    <property type="entry name" value="Acrflvin-R"/>
</dbReference>
<feature type="transmembrane region" description="Helical" evidence="1">
    <location>
        <begin position="890"/>
        <end position="915"/>
    </location>
</feature>
<accession>A0A1W1EFI4</accession>
<dbReference type="PRINTS" id="PR00702">
    <property type="entry name" value="ACRIFLAVINRP"/>
</dbReference>
<feature type="transmembrane region" description="Helical" evidence="1">
    <location>
        <begin position="421"/>
        <end position="441"/>
    </location>
</feature>
<feature type="transmembrane region" description="Helical" evidence="1">
    <location>
        <begin position="510"/>
        <end position="530"/>
    </location>
</feature>
<dbReference type="Gene3D" id="1.20.1640.10">
    <property type="entry name" value="Multidrug efflux transporter AcrB transmembrane domain"/>
    <property type="match status" value="2"/>
</dbReference>
<feature type="transmembrane region" description="Helical" evidence="1">
    <location>
        <begin position="936"/>
        <end position="955"/>
    </location>
</feature>
<feature type="transmembrane region" description="Helical" evidence="1">
    <location>
        <begin position="324"/>
        <end position="343"/>
    </location>
</feature>
<dbReference type="Gene3D" id="3.30.70.1430">
    <property type="entry name" value="Multidrug efflux transporter AcrB pore domain"/>
    <property type="match status" value="2"/>
</dbReference>
<dbReference type="PROSITE" id="PS50156">
    <property type="entry name" value="SSD"/>
    <property type="match status" value="1"/>
</dbReference>
<dbReference type="PANTHER" id="PTHR32063:SF0">
    <property type="entry name" value="SWARMING MOTILITY PROTEIN SWRC"/>
    <property type="match status" value="1"/>
</dbReference>
<dbReference type="Gene3D" id="3.30.70.1440">
    <property type="entry name" value="Multidrug efflux transporter AcrB pore domain"/>
    <property type="match status" value="1"/>
</dbReference>
<feature type="transmembrane region" description="Helical" evidence="1">
    <location>
        <begin position="967"/>
        <end position="992"/>
    </location>
</feature>
<dbReference type="SUPFAM" id="SSF82693">
    <property type="entry name" value="Multidrug efflux transporter AcrB pore domain, PN1, PN2, PC1 and PC2 subdomains"/>
    <property type="match status" value="3"/>
</dbReference>
<name>A0A1W1EFI4_9ZZZZ</name>
<dbReference type="InterPro" id="IPR027463">
    <property type="entry name" value="AcrB_DN_DC_subdom"/>
</dbReference>
<dbReference type="AlphaFoldDB" id="A0A1W1EFI4"/>
<organism evidence="3">
    <name type="scientific">hydrothermal vent metagenome</name>
    <dbReference type="NCBI Taxonomy" id="652676"/>
    <lineage>
        <taxon>unclassified sequences</taxon>
        <taxon>metagenomes</taxon>
        <taxon>ecological metagenomes</taxon>
    </lineage>
</organism>
<dbReference type="GO" id="GO:0005886">
    <property type="term" value="C:plasma membrane"/>
    <property type="evidence" value="ECO:0007669"/>
    <property type="project" value="TreeGrafter"/>
</dbReference>
<feature type="domain" description="SSD" evidence="2">
    <location>
        <begin position="350"/>
        <end position="478"/>
    </location>
</feature>
<evidence type="ECO:0000256" key="1">
    <source>
        <dbReference type="SAM" id="Phobius"/>
    </source>
</evidence>
<feature type="transmembrane region" description="Helical" evidence="1">
    <location>
        <begin position="453"/>
        <end position="480"/>
    </location>
</feature>
<evidence type="ECO:0000259" key="2">
    <source>
        <dbReference type="PROSITE" id="PS50156"/>
    </source>
</evidence>
<keyword evidence="1" id="KW-0472">Membrane</keyword>
<evidence type="ECO:0000313" key="3">
    <source>
        <dbReference type="EMBL" id="SFZ98809.1"/>
    </source>
</evidence>
<dbReference type="PANTHER" id="PTHR32063">
    <property type="match status" value="1"/>
</dbReference>
<proteinExistence type="predicted"/>
<dbReference type="EMBL" id="FPKX01000060">
    <property type="protein sequence ID" value="SFZ98809.1"/>
    <property type="molecule type" value="Genomic_DNA"/>
</dbReference>
<keyword evidence="1" id="KW-0812">Transmembrane</keyword>
<feature type="transmembrane region" description="Helical" evidence="1">
    <location>
        <begin position="864"/>
        <end position="884"/>
    </location>
</feature>
<dbReference type="GO" id="GO:0042910">
    <property type="term" value="F:xenobiotic transmembrane transporter activity"/>
    <property type="evidence" value="ECO:0007669"/>
    <property type="project" value="TreeGrafter"/>
</dbReference>
<feature type="transmembrane region" description="Helical" evidence="1">
    <location>
        <begin position="350"/>
        <end position="371"/>
    </location>
</feature>
<gene>
    <name evidence="3" type="ORF">MNB_SV-5-1482</name>
</gene>
<dbReference type="Gene3D" id="3.30.2090.10">
    <property type="entry name" value="Multidrug efflux transporter AcrB TolC docking domain, DN and DC subdomains"/>
    <property type="match status" value="2"/>
</dbReference>
<sequence>MYKFSINRPITTLMGVLTFIVFGLISYKTMPVNLFPNIDFPVVTVQTAYHGADASTVETKVTDKLEEAISGIDGIDKLMSTSYEGLSVVTVQFELFKNIDEATNDVRDKIGGVILPNEVEKPIVKKMGTSGGVINLFIATKTNDVRALMRMADEKIKPKLQRIRGVGEVNIIGYQDREIRIFVDPFLLNKYELTTKDLQKAVASQNLKVGVGKIRNLNKEIIIKVKGNASSVEELANILIKPGVKLKDVATLKDGLSDTNSFASYNGNQGVMLEVKKISGENVLNIIKAVKEVMPRLKKIAGENYDMQLLQDQSDKIMVNIKNVTFDLIYGSILSIIIVFFFLRNFTATFVSALAIPTSIIGTFAIINWMGYDLNKLTLIGLTLAIGIFIDDAIVVIENITKKLEEGMNAFDASFEGIKEVAFSILAISSVLLAVFIPVAFMDGIVGMFFNSFAMTVAAGIVLSYLISVMFIPTVAARVLSAKQNKFFHMTEPLFVSIDKIYVAILKPLIRFKTITIIATVGLLFASFSLKVGMDFIPMEDNSEFQVQIKAPVGTSVEKMKKLVDPLLKTIEEDEQIEYSVLSIGYNAAKEIHKAKIYAKLTPVEKRKNISQEQIVQKYRDKFKHIKNMNIVVEDIPPFDTGASNAPLQIVVTGDDLDVLNETTQKLMDLLKNTNGVVDIDRDYESGKPEIQINILRQNAQRAGVSADEIAGILGSAYSSDSPISYYEENGRQFDITLRFADSYRESIEEIRKLQVKSKSGEFVSLEGLIDFEETKSLASINRYDRERKVMVTSGLFGESLDVVMHKIEKEIVNILPDGYSYRFTGDVENMQDTNKAFGAAVLLAIILIYLILAALYESLIQPFIIMVSMPLSFTGVMVALYLTGNNFSLFVMIGIILLLGMVGKNAILVVDFANKAVKDGKSVDDALIEAGEKRLRPILMTTFAMIGAMIPLAFGGGAGSESNAPMALAIIGGLTSSTILTLLVVPAIYKFMYPIDRWLRKFYEVGKVK</sequence>
<dbReference type="InterPro" id="IPR000731">
    <property type="entry name" value="SSD"/>
</dbReference>